<feature type="compositionally biased region" description="Low complexity" evidence="1">
    <location>
        <begin position="110"/>
        <end position="126"/>
    </location>
</feature>
<accession>A0A0A8XUE9</accession>
<name>A0A0A8XUE9_ARUDO</name>
<dbReference type="EMBL" id="GBRH01210684">
    <property type="protein sequence ID" value="JAD87211.1"/>
    <property type="molecule type" value="Transcribed_RNA"/>
</dbReference>
<protein>
    <submittedName>
        <fullName evidence="2">Uncharacterized protein</fullName>
    </submittedName>
</protein>
<sequence length="135" mass="13982">MPPAAACTTASRHEPCSSSPHATARASFSCCRSRHTCSTSCVPSSTAVPAPRHARLHRGRMPPEGMVGAGPWRGEEMRRAPAAAGAPAGSSATGRRSTGTRGTWRRAARRTTGTSATTRSAPSSAASRRRRPGSS</sequence>
<dbReference type="EMBL" id="GBRH01280399">
    <property type="protein sequence ID" value="JAD17496.1"/>
    <property type="molecule type" value="Transcribed_RNA"/>
</dbReference>
<proteinExistence type="predicted"/>
<feature type="region of interest" description="Disordered" evidence="1">
    <location>
        <begin position="35"/>
        <end position="135"/>
    </location>
</feature>
<feature type="compositionally biased region" description="Low complexity" evidence="1">
    <location>
        <begin position="80"/>
        <end position="102"/>
    </location>
</feature>
<reference evidence="2" key="1">
    <citation type="submission" date="2014-09" db="EMBL/GenBank/DDBJ databases">
        <authorList>
            <person name="Magalhaes I.L.F."/>
            <person name="Oliveira U."/>
            <person name="Santos F.R."/>
            <person name="Vidigal T.H.D.A."/>
            <person name="Brescovit A.D."/>
            <person name="Santos A.J."/>
        </authorList>
    </citation>
    <scope>NUCLEOTIDE SEQUENCE</scope>
    <source>
        <tissue evidence="2">Shoot tissue taken approximately 20 cm above the soil surface</tissue>
    </source>
</reference>
<feature type="region of interest" description="Disordered" evidence="1">
    <location>
        <begin position="1"/>
        <end position="23"/>
    </location>
</feature>
<evidence type="ECO:0000313" key="2">
    <source>
        <dbReference type="EMBL" id="JAD17496.1"/>
    </source>
</evidence>
<reference evidence="2" key="2">
    <citation type="journal article" date="2015" name="Data Brief">
        <title>Shoot transcriptome of the giant reed, Arundo donax.</title>
        <authorList>
            <person name="Barrero R.A."/>
            <person name="Guerrero F.D."/>
            <person name="Moolhuijzen P."/>
            <person name="Goolsby J.A."/>
            <person name="Tidwell J."/>
            <person name="Bellgard S.E."/>
            <person name="Bellgard M.I."/>
        </authorList>
    </citation>
    <scope>NUCLEOTIDE SEQUENCE</scope>
    <source>
        <tissue evidence="2">Shoot tissue taken approximately 20 cm above the soil surface</tissue>
    </source>
</reference>
<evidence type="ECO:0000256" key="1">
    <source>
        <dbReference type="SAM" id="MobiDB-lite"/>
    </source>
</evidence>
<dbReference type="AlphaFoldDB" id="A0A0A8XUE9"/>
<organism evidence="2">
    <name type="scientific">Arundo donax</name>
    <name type="common">Giant reed</name>
    <name type="synonym">Donax arundinaceus</name>
    <dbReference type="NCBI Taxonomy" id="35708"/>
    <lineage>
        <taxon>Eukaryota</taxon>
        <taxon>Viridiplantae</taxon>
        <taxon>Streptophyta</taxon>
        <taxon>Embryophyta</taxon>
        <taxon>Tracheophyta</taxon>
        <taxon>Spermatophyta</taxon>
        <taxon>Magnoliopsida</taxon>
        <taxon>Liliopsida</taxon>
        <taxon>Poales</taxon>
        <taxon>Poaceae</taxon>
        <taxon>PACMAD clade</taxon>
        <taxon>Arundinoideae</taxon>
        <taxon>Arundineae</taxon>
        <taxon>Arundo</taxon>
    </lineage>
</organism>